<evidence type="ECO:0000259" key="9">
    <source>
        <dbReference type="PROSITE" id="PS50850"/>
    </source>
</evidence>
<dbReference type="InterPro" id="IPR001958">
    <property type="entry name" value="Tet-R_TetA/multi-R_MdtG-like"/>
</dbReference>
<dbReference type="RefSeq" id="WP_202856511.1">
    <property type="nucleotide sequence ID" value="NZ_JAEUGD010000042.1"/>
</dbReference>
<feature type="transmembrane region" description="Helical" evidence="8">
    <location>
        <begin position="307"/>
        <end position="324"/>
    </location>
</feature>
<dbReference type="CDD" id="cd17388">
    <property type="entry name" value="MFS_TetA"/>
    <property type="match status" value="1"/>
</dbReference>
<dbReference type="PANTHER" id="PTHR23507">
    <property type="entry name" value="ZGC:174356"/>
    <property type="match status" value="1"/>
</dbReference>
<dbReference type="EMBL" id="JAEUGD010000042">
    <property type="protein sequence ID" value="MBL6446978.1"/>
    <property type="molecule type" value="Genomic_DNA"/>
</dbReference>
<feature type="transmembrane region" description="Helical" evidence="8">
    <location>
        <begin position="213"/>
        <end position="231"/>
    </location>
</feature>
<dbReference type="InterPro" id="IPR011701">
    <property type="entry name" value="MFS"/>
</dbReference>
<evidence type="ECO:0000256" key="6">
    <source>
        <dbReference type="ARBA" id="ARBA00022989"/>
    </source>
</evidence>
<evidence type="ECO:0000256" key="5">
    <source>
        <dbReference type="ARBA" id="ARBA00022692"/>
    </source>
</evidence>
<keyword evidence="6 8" id="KW-1133">Transmembrane helix</keyword>
<name>A0A937FYR8_9BACT</name>
<dbReference type="Proteomes" id="UP000614216">
    <property type="component" value="Unassembled WGS sequence"/>
</dbReference>
<dbReference type="GO" id="GO:0016020">
    <property type="term" value="C:membrane"/>
    <property type="evidence" value="ECO:0007669"/>
    <property type="project" value="UniProtKB-SubCell"/>
</dbReference>
<comment type="function">
    <text evidence="1">Resistance to tetracycline by an active tetracycline efflux. This is an energy-dependent process that decreases the accumulation of the antibiotic in whole cells. This protein functions as a metal-tetracycline/H(+) antiporter.</text>
</comment>
<comment type="subcellular location">
    <subcellularLocation>
        <location evidence="3">Cell membrane</location>
    </subcellularLocation>
    <subcellularLocation>
        <location evidence="2">Membrane</location>
        <topology evidence="2">Multi-pass membrane protein</topology>
    </subcellularLocation>
</comment>
<dbReference type="InterPro" id="IPR036259">
    <property type="entry name" value="MFS_trans_sf"/>
</dbReference>
<feature type="transmembrane region" description="Helical" evidence="8">
    <location>
        <begin position="78"/>
        <end position="97"/>
    </location>
</feature>
<dbReference type="InterPro" id="IPR020846">
    <property type="entry name" value="MFS_dom"/>
</dbReference>
<feature type="transmembrane region" description="Helical" evidence="8">
    <location>
        <begin position="164"/>
        <end position="184"/>
    </location>
</feature>
<feature type="transmembrane region" description="Helical" evidence="8">
    <location>
        <begin position="283"/>
        <end position="301"/>
    </location>
</feature>
<evidence type="ECO:0000256" key="7">
    <source>
        <dbReference type="ARBA" id="ARBA00023136"/>
    </source>
</evidence>
<evidence type="ECO:0000256" key="4">
    <source>
        <dbReference type="ARBA" id="ARBA00007520"/>
    </source>
</evidence>
<gene>
    <name evidence="10" type="ORF">JMN32_11700</name>
</gene>
<keyword evidence="5 8" id="KW-0812">Transmembrane</keyword>
<feature type="transmembrane region" description="Helical" evidence="8">
    <location>
        <begin position="136"/>
        <end position="158"/>
    </location>
</feature>
<dbReference type="Gene3D" id="1.20.1250.20">
    <property type="entry name" value="MFS general substrate transporter like domains"/>
    <property type="match status" value="1"/>
</dbReference>
<feature type="transmembrane region" description="Helical" evidence="8">
    <location>
        <begin position="103"/>
        <end position="124"/>
    </location>
</feature>
<dbReference type="GO" id="GO:0022857">
    <property type="term" value="F:transmembrane transporter activity"/>
    <property type="evidence" value="ECO:0007669"/>
    <property type="project" value="InterPro"/>
</dbReference>
<protein>
    <submittedName>
        <fullName evidence="10">TCR/Tet family MFS transporter</fullName>
    </submittedName>
</protein>
<dbReference type="Pfam" id="PF07690">
    <property type="entry name" value="MFS_1"/>
    <property type="match status" value="1"/>
</dbReference>
<reference evidence="10" key="1">
    <citation type="submission" date="2021-01" db="EMBL/GenBank/DDBJ databases">
        <title>Fulvivirga kasyanovii gen. nov., sp nov., a novel member of the phylum Bacteroidetes isolated from seawater in a mussel farm.</title>
        <authorList>
            <person name="Zhao L.-H."/>
            <person name="Wang Z.-J."/>
        </authorList>
    </citation>
    <scope>NUCLEOTIDE SEQUENCE</scope>
    <source>
        <strain evidence="10">29W222</strain>
    </source>
</reference>
<feature type="transmembrane region" description="Helical" evidence="8">
    <location>
        <begin position="378"/>
        <end position="399"/>
    </location>
</feature>
<keyword evidence="7 8" id="KW-0472">Membrane</keyword>
<accession>A0A937FYR8</accession>
<dbReference type="PANTHER" id="PTHR23507:SF1">
    <property type="entry name" value="FI18259P1-RELATED"/>
    <property type="match status" value="1"/>
</dbReference>
<comment type="similarity">
    <text evidence="4">Belongs to the major facilitator superfamily. TCR/Tet family.</text>
</comment>
<feature type="transmembrane region" description="Helical" evidence="8">
    <location>
        <begin position="251"/>
        <end position="271"/>
    </location>
</feature>
<evidence type="ECO:0000256" key="8">
    <source>
        <dbReference type="SAM" id="Phobius"/>
    </source>
</evidence>
<evidence type="ECO:0000256" key="1">
    <source>
        <dbReference type="ARBA" id="ARBA00003279"/>
    </source>
</evidence>
<feature type="domain" description="Major facilitator superfamily (MFS) profile" evidence="9">
    <location>
        <begin position="7"/>
        <end position="403"/>
    </location>
</feature>
<keyword evidence="11" id="KW-1185">Reference proteome</keyword>
<evidence type="ECO:0000256" key="3">
    <source>
        <dbReference type="ARBA" id="ARBA00004236"/>
    </source>
</evidence>
<dbReference type="InterPro" id="IPR005829">
    <property type="entry name" value="Sugar_transporter_CS"/>
</dbReference>
<sequence>MKNNKAAIGFIFVTLLIDVIGLGIIIPVMPTLIAELIQGDISDAAVYGGWLVFAYASMQFLFAPVLGGLSDRFGRRPVLLFSLLGFGIDYIFMAVAPTIGWLFLGRLVSGITGASFTTASAYIADVSPPEKRSQNFGIIGAAFGLGFIVGPLLGGVLGQFGPRIPFIAAAALTLINWLYGFLVLPESLKPEDRRTFDWKRANPAGALLQFKKYPVILGLVSSLILVYIAAHATQSTWAYFTMEKFKWTEEWVGYSLAFVGLMVALVQGLLIRIILPKIGQIKGVYIGLFVYAMGFLLFALANEGWMMFAFTVIYAMGGLAGPSLQGIMSNQVPTSEQGELQGGLTSLISITSIVGPPLMTGIFAYFTDPNIYEIYFPGAPFLLGALLTLISLALAFRAFQNLKT</sequence>
<evidence type="ECO:0000256" key="2">
    <source>
        <dbReference type="ARBA" id="ARBA00004141"/>
    </source>
</evidence>
<dbReference type="SUPFAM" id="SSF103473">
    <property type="entry name" value="MFS general substrate transporter"/>
    <property type="match status" value="1"/>
</dbReference>
<feature type="transmembrane region" description="Helical" evidence="8">
    <location>
        <begin position="45"/>
        <end position="66"/>
    </location>
</feature>
<comment type="caution">
    <text evidence="10">The sequence shown here is derived from an EMBL/GenBank/DDBJ whole genome shotgun (WGS) entry which is preliminary data.</text>
</comment>
<dbReference type="PROSITE" id="PS00216">
    <property type="entry name" value="SUGAR_TRANSPORT_1"/>
    <property type="match status" value="1"/>
</dbReference>
<dbReference type="AlphaFoldDB" id="A0A937FYR8"/>
<evidence type="ECO:0000313" key="11">
    <source>
        <dbReference type="Proteomes" id="UP000614216"/>
    </source>
</evidence>
<organism evidence="10 11">
    <name type="scientific">Fulvivirga marina</name>
    <dbReference type="NCBI Taxonomy" id="2494733"/>
    <lineage>
        <taxon>Bacteria</taxon>
        <taxon>Pseudomonadati</taxon>
        <taxon>Bacteroidota</taxon>
        <taxon>Cytophagia</taxon>
        <taxon>Cytophagales</taxon>
        <taxon>Fulvivirgaceae</taxon>
        <taxon>Fulvivirga</taxon>
    </lineage>
</organism>
<evidence type="ECO:0000313" key="10">
    <source>
        <dbReference type="EMBL" id="MBL6446978.1"/>
    </source>
</evidence>
<dbReference type="PRINTS" id="PR01035">
    <property type="entry name" value="TCRTETA"/>
</dbReference>
<feature type="transmembrane region" description="Helical" evidence="8">
    <location>
        <begin position="7"/>
        <end position="33"/>
    </location>
</feature>
<dbReference type="PROSITE" id="PS50850">
    <property type="entry name" value="MFS"/>
    <property type="match status" value="1"/>
</dbReference>
<proteinExistence type="inferred from homology"/>
<feature type="transmembrane region" description="Helical" evidence="8">
    <location>
        <begin position="344"/>
        <end position="366"/>
    </location>
</feature>